<proteinExistence type="predicted"/>
<dbReference type="Proteomes" id="UP001152799">
    <property type="component" value="Chromosome 8"/>
</dbReference>
<dbReference type="EMBL" id="OU892284">
    <property type="protein sequence ID" value="CAG9772441.1"/>
    <property type="molecule type" value="Genomic_DNA"/>
</dbReference>
<reference evidence="2" key="1">
    <citation type="submission" date="2022-01" db="EMBL/GenBank/DDBJ databases">
        <authorList>
            <person name="King R."/>
        </authorList>
    </citation>
    <scope>NUCLEOTIDE SEQUENCE</scope>
</reference>
<evidence type="ECO:0000313" key="3">
    <source>
        <dbReference type="Proteomes" id="UP001152799"/>
    </source>
</evidence>
<dbReference type="AlphaFoldDB" id="A0A9N9QRT7"/>
<feature type="region of interest" description="Disordered" evidence="1">
    <location>
        <begin position="149"/>
        <end position="168"/>
    </location>
</feature>
<accession>A0A9N9QRT7</accession>
<gene>
    <name evidence="2" type="ORF">CEUTPL_LOCUS12853</name>
</gene>
<evidence type="ECO:0000313" key="2">
    <source>
        <dbReference type="EMBL" id="CAG9772441.1"/>
    </source>
</evidence>
<organism evidence="2 3">
    <name type="scientific">Ceutorhynchus assimilis</name>
    <name type="common">cabbage seed weevil</name>
    <dbReference type="NCBI Taxonomy" id="467358"/>
    <lineage>
        <taxon>Eukaryota</taxon>
        <taxon>Metazoa</taxon>
        <taxon>Ecdysozoa</taxon>
        <taxon>Arthropoda</taxon>
        <taxon>Hexapoda</taxon>
        <taxon>Insecta</taxon>
        <taxon>Pterygota</taxon>
        <taxon>Neoptera</taxon>
        <taxon>Endopterygota</taxon>
        <taxon>Coleoptera</taxon>
        <taxon>Polyphaga</taxon>
        <taxon>Cucujiformia</taxon>
        <taxon>Curculionidae</taxon>
        <taxon>Ceutorhynchinae</taxon>
        <taxon>Ceutorhynchus</taxon>
    </lineage>
</organism>
<protein>
    <submittedName>
        <fullName evidence="2">Uncharacterized protein</fullName>
    </submittedName>
</protein>
<evidence type="ECO:0000256" key="1">
    <source>
        <dbReference type="SAM" id="MobiDB-lite"/>
    </source>
</evidence>
<sequence>MVFKSPIPCQNVESWIKKVPSIQLTPEEFEQLKVKVLKELKEEQEAVKKIEAVFIKVETRTEASESGVRKIEKTSIDDNIDTEEYLIIEKEEVEHGLLDQSEDEMQKLVRDSEESDKQRKLSGKEGKLKIEAQEQKVVEVDEPIKTLKELDAKKPESDKKELTGKENE</sequence>
<keyword evidence="3" id="KW-1185">Reference proteome</keyword>
<feature type="region of interest" description="Disordered" evidence="1">
    <location>
        <begin position="97"/>
        <end position="126"/>
    </location>
</feature>
<dbReference type="OrthoDB" id="5371837at2759"/>
<feature type="compositionally biased region" description="Basic and acidic residues" evidence="1">
    <location>
        <begin position="104"/>
        <end position="126"/>
    </location>
</feature>
<name>A0A9N9QRT7_9CUCU</name>